<dbReference type="InterPro" id="IPR004358">
    <property type="entry name" value="Sig_transdc_His_kin-like_C"/>
</dbReference>
<dbReference type="Pfam" id="PF02518">
    <property type="entry name" value="HATPase_c"/>
    <property type="match status" value="1"/>
</dbReference>
<keyword evidence="9" id="KW-1133">Transmembrane helix</keyword>
<dbReference type="PANTHER" id="PTHR43065:SF46">
    <property type="entry name" value="C4-DICARBOXYLATE TRANSPORT SENSOR PROTEIN DCTB"/>
    <property type="match status" value="1"/>
</dbReference>
<gene>
    <name evidence="11" type="ORF">GCM10009117_16640</name>
</gene>
<keyword evidence="6 11" id="KW-0418">Kinase</keyword>
<keyword evidence="7" id="KW-0067">ATP-binding</keyword>
<dbReference type="InterPro" id="IPR003594">
    <property type="entry name" value="HATPase_dom"/>
</dbReference>
<evidence type="ECO:0000256" key="5">
    <source>
        <dbReference type="ARBA" id="ARBA00022741"/>
    </source>
</evidence>
<protein>
    <recommendedName>
        <fullName evidence="2">histidine kinase</fullName>
        <ecNumber evidence="2">2.7.13.3</ecNumber>
    </recommendedName>
</protein>
<evidence type="ECO:0000256" key="4">
    <source>
        <dbReference type="ARBA" id="ARBA00022679"/>
    </source>
</evidence>
<dbReference type="PRINTS" id="PR00344">
    <property type="entry name" value="BCTRLSENSOR"/>
</dbReference>
<organism evidence="11 12">
    <name type="scientific">Gangjinia marincola</name>
    <dbReference type="NCBI Taxonomy" id="578463"/>
    <lineage>
        <taxon>Bacteria</taxon>
        <taxon>Pseudomonadati</taxon>
        <taxon>Bacteroidota</taxon>
        <taxon>Flavobacteriia</taxon>
        <taxon>Flavobacteriales</taxon>
        <taxon>Flavobacteriaceae</taxon>
        <taxon>Gangjinia</taxon>
    </lineage>
</organism>
<keyword evidence="9" id="KW-0472">Membrane</keyword>
<name>A0ABP3XTM3_9FLAO</name>
<evidence type="ECO:0000313" key="11">
    <source>
        <dbReference type="EMBL" id="GAA0872517.1"/>
    </source>
</evidence>
<accession>A0ABP3XTM3</accession>
<dbReference type="Gene3D" id="1.10.287.130">
    <property type="match status" value="1"/>
</dbReference>
<feature type="domain" description="Histidine kinase" evidence="10">
    <location>
        <begin position="144"/>
        <end position="345"/>
    </location>
</feature>
<dbReference type="GO" id="GO:0016301">
    <property type="term" value="F:kinase activity"/>
    <property type="evidence" value="ECO:0007669"/>
    <property type="project" value="UniProtKB-KW"/>
</dbReference>
<dbReference type="Proteomes" id="UP001500507">
    <property type="component" value="Unassembled WGS sequence"/>
</dbReference>
<keyword evidence="3" id="KW-0597">Phosphoprotein</keyword>
<dbReference type="InterPro" id="IPR005467">
    <property type="entry name" value="His_kinase_dom"/>
</dbReference>
<keyword evidence="5" id="KW-0547">Nucleotide-binding</keyword>
<keyword evidence="4" id="KW-0808">Transferase</keyword>
<dbReference type="Gene3D" id="3.30.565.10">
    <property type="entry name" value="Histidine kinase-like ATPase, C-terminal domain"/>
    <property type="match status" value="1"/>
</dbReference>
<feature type="transmembrane region" description="Helical" evidence="9">
    <location>
        <begin position="106"/>
        <end position="126"/>
    </location>
</feature>
<dbReference type="PANTHER" id="PTHR43065">
    <property type="entry name" value="SENSOR HISTIDINE KINASE"/>
    <property type="match status" value="1"/>
</dbReference>
<reference evidence="12" key="1">
    <citation type="journal article" date="2019" name="Int. J. Syst. Evol. Microbiol.">
        <title>The Global Catalogue of Microorganisms (GCM) 10K type strain sequencing project: providing services to taxonomists for standard genome sequencing and annotation.</title>
        <authorList>
            <consortium name="The Broad Institute Genomics Platform"/>
            <consortium name="The Broad Institute Genome Sequencing Center for Infectious Disease"/>
            <person name="Wu L."/>
            <person name="Ma J."/>
        </authorList>
    </citation>
    <scope>NUCLEOTIDE SEQUENCE [LARGE SCALE GENOMIC DNA]</scope>
    <source>
        <strain evidence="12">JCM 16082</strain>
    </source>
</reference>
<comment type="catalytic activity">
    <reaction evidence="1">
        <text>ATP + protein L-histidine = ADP + protein N-phospho-L-histidine.</text>
        <dbReference type="EC" id="2.7.13.3"/>
    </reaction>
</comment>
<evidence type="ECO:0000256" key="1">
    <source>
        <dbReference type="ARBA" id="ARBA00000085"/>
    </source>
</evidence>
<dbReference type="PROSITE" id="PS50109">
    <property type="entry name" value="HIS_KIN"/>
    <property type="match status" value="1"/>
</dbReference>
<dbReference type="InterPro" id="IPR036097">
    <property type="entry name" value="HisK_dim/P_sf"/>
</dbReference>
<evidence type="ECO:0000256" key="2">
    <source>
        <dbReference type="ARBA" id="ARBA00012438"/>
    </source>
</evidence>
<dbReference type="InterPro" id="IPR003661">
    <property type="entry name" value="HisK_dim/P_dom"/>
</dbReference>
<dbReference type="SUPFAM" id="SSF47384">
    <property type="entry name" value="Homodimeric domain of signal transducing histidine kinase"/>
    <property type="match status" value="1"/>
</dbReference>
<evidence type="ECO:0000256" key="8">
    <source>
        <dbReference type="ARBA" id="ARBA00023012"/>
    </source>
</evidence>
<evidence type="ECO:0000256" key="3">
    <source>
        <dbReference type="ARBA" id="ARBA00022553"/>
    </source>
</evidence>
<dbReference type="CDD" id="cd00082">
    <property type="entry name" value="HisKA"/>
    <property type="match status" value="1"/>
</dbReference>
<dbReference type="EC" id="2.7.13.3" evidence="2"/>
<dbReference type="InterPro" id="IPR036890">
    <property type="entry name" value="HATPase_C_sf"/>
</dbReference>
<keyword evidence="8" id="KW-0902">Two-component regulatory system</keyword>
<dbReference type="SMART" id="SM00387">
    <property type="entry name" value="HATPase_c"/>
    <property type="match status" value="1"/>
</dbReference>
<evidence type="ECO:0000313" key="12">
    <source>
        <dbReference type="Proteomes" id="UP001500507"/>
    </source>
</evidence>
<evidence type="ECO:0000256" key="6">
    <source>
        <dbReference type="ARBA" id="ARBA00022777"/>
    </source>
</evidence>
<evidence type="ECO:0000259" key="10">
    <source>
        <dbReference type="PROSITE" id="PS50109"/>
    </source>
</evidence>
<evidence type="ECO:0000256" key="9">
    <source>
        <dbReference type="SAM" id="Phobius"/>
    </source>
</evidence>
<evidence type="ECO:0000256" key="7">
    <source>
        <dbReference type="ARBA" id="ARBA00022840"/>
    </source>
</evidence>
<dbReference type="EMBL" id="BAAAFG010000015">
    <property type="protein sequence ID" value="GAA0872517.1"/>
    <property type="molecule type" value="Genomic_DNA"/>
</dbReference>
<keyword evidence="9" id="KW-0812">Transmembrane</keyword>
<sequence length="345" mass="39119">MEIWAEAMTSLEDIDVTSNQSNTNINLELSILTNNTTIPVIITTKDGQIESSTNIPARIEDDPEKLQELLEKIKSQNQPIIMDDLGVEKAQYLYYGNSPIITKLKYFPISLIVIILLFVGVIYFFYATSKSSEQNKLWAGMAKETAHQIGTPLSSLVGWTEILKQEHVKPEYIIEIEKDIDRLKTITDRFSKIGSKPTLIEADVVRATQDSYDYLKARSSKLIEFSSSLPRNSIYVELNEPLFGWTLENIVKNGIDAMRGKGSLHIAVEEYDKWVSIQISDSGKGITKSNFTRVFKPGYTTKKRGWGLGLSLAKRIIEEYHDGRLRIVKSELNKGTTFEIRLKKS</sequence>
<proteinExistence type="predicted"/>
<keyword evidence="12" id="KW-1185">Reference proteome</keyword>
<dbReference type="SUPFAM" id="SSF55874">
    <property type="entry name" value="ATPase domain of HSP90 chaperone/DNA topoisomerase II/histidine kinase"/>
    <property type="match status" value="1"/>
</dbReference>
<comment type="caution">
    <text evidence="11">The sequence shown here is derived from an EMBL/GenBank/DDBJ whole genome shotgun (WGS) entry which is preliminary data.</text>
</comment>